<sequence>MGEDYQTRIEQFDRETVSETLIHLREGWDGDRQDRLLAGTDSMVDVAIAMEKLVCLLARLRSPQSGWLESIPFTAEHLLPYVRDEVDEVLDALRAIDIAAGEREDRESYWPIEELSLQLLWQVVTSSYRFMQLSGGISAEGFVAPECEGEGILRLVPILNICGESVDRAIDLATLSPAPDPLPATAQFAIADAVPTPMEVADLLQHWQEQLLASAPNLHEWTQSLDVEILEPGKDWESGQVSLHLGLEWIPEVPAPPTDDNSTLDRWPEIQLSDPQLGSAYGESIIDRALSPVLFYWQTQQLSSSELSLWAIEIAVTIANILNLDRPQPVSIPFQIQLKGDRLAVENRVSLTEWISHLLWELTSLSYEMMQLLGSTPACVLQPEWGWDAGTLRLVALLHLKAIDRELCIDLAAGGPYTPSHFCLMNDAAIELARSPRDQPHTWRSDRFLESIHQDIAAARPTLKLLLSGSPVQMLQADGTWIPGLAQLTLVNEFIPG</sequence>
<proteinExistence type="predicted"/>
<dbReference type="RefSeq" id="WP_283756535.1">
    <property type="nucleotide sequence ID" value="NZ_JAQOSQ010000001.1"/>
</dbReference>
<name>A0ABT7BRS7_9CYAN</name>
<dbReference type="Proteomes" id="UP001232992">
    <property type="component" value="Unassembled WGS sequence"/>
</dbReference>
<keyword evidence="2" id="KW-1185">Reference proteome</keyword>
<organism evidence="1 2">
    <name type="scientific">Roseofilum casamattae BLCC-M143</name>
    <dbReference type="NCBI Taxonomy" id="3022442"/>
    <lineage>
        <taxon>Bacteria</taxon>
        <taxon>Bacillati</taxon>
        <taxon>Cyanobacteriota</taxon>
        <taxon>Cyanophyceae</taxon>
        <taxon>Desertifilales</taxon>
        <taxon>Desertifilaceae</taxon>
        <taxon>Roseofilum</taxon>
        <taxon>Roseofilum casamattae</taxon>
    </lineage>
</organism>
<dbReference type="EMBL" id="JAQOSQ010000001">
    <property type="protein sequence ID" value="MDJ1181886.1"/>
    <property type="molecule type" value="Genomic_DNA"/>
</dbReference>
<protein>
    <submittedName>
        <fullName evidence="1">Uncharacterized protein</fullName>
    </submittedName>
</protein>
<gene>
    <name evidence="1" type="ORF">PMH09_01640</name>
</gene>
<reference evidence="1 2" key="1">
    <citation type="submission" date="2023-01" db="EMBL/GenBank/DDBJ databases">
        <title>Novel diversity within Roseofilum (Cyanobacteria; Desertifilaceae) from marine benthic mats with descriptions of four novel species.</title>
        <authorList>
            <person name="Wang Y."/>
            <person name="Berthold D.E."/>
            <person name="Hu J."/>
            <person name="Lefler F.W."/>
            <person name="Laughinghouse H.D. IV."/>
        </authorList>
    </citation>
    <scope>NUCLEOTIDE SEQUENCE [LARGE SCALE GENOMIC DNA]</scope>
    <source>
        <strain evidence="1 2">BLCC-M143</strain>
    </source>
</reference>
<comment type="caution">
    <text evidence="1">The sequence shown here is derived from an EMBL/GenBank/DDBJ whole genome shotgun (WGS) entry which is preliminary data.</text>
</comment>
<accession>A0ABT7BRS7</accession>
<evidence type="ECO:0000313" key="2">
    <source>
        <dbReference type="Proteomes" id="UP001232992"/>
    </source>
</evidence>
<evidence type="ECO:0000313" key="1">
    <source>
        <dbReference type="EMBL" id="MDJ1181886.1"/>
    </source>
</evidence>